<reference evidence="5" key="1">
    <citation type="thesis" date="2020" institute="ProQuest LLC" country="789 East Eisenhower Parkway, Ann Arbor, MI, USA">
        <title>Comparative Genomics and Chromosome Evolution.</title>
        <authorList>
            <person name="Mudd A.B."/>
        </authorList>
    </citation>
    <scope>NUCLEOTIDE SEQUENCE</scope>
    <source>
        <strain evidence="5">237g6f4</strain>
        <tissue evidence="5">Blood</tissue>
    </source>
</reference>
<name>A0AAV7DBL8_ENGPU</name>
<evidence type="ECO:0000313" key="6">
    <source>
        <dbReference type="Proteomes" id="UP000824782"/>
    </source>
</evidence>
<keyword evidence="1" id="KW-0597">Phosphoprotein</keyword>
<evidence type="ECO:0000256" key="2">
    <source>
        <dbReference type="ARBA" id="ARBA00022999"/>
    </source>
</evidence>
<protein>
    <recommendedName>
        <fullName evidence="4">SH2 domain-containing protein</fullName>
    </recommendedName>
</protein>
<evidence type="ECO:0000256" key="1">
    <source>
        <dbReference type="ARBA" id="ARBA00022553"/>
    </source>
</evidence>
<dbReference type="Proteomes" id="UP000824782">
    <property type="component" value="Unassembled WGS sequence"/>
</dbReference>
<dbReference type="GO" id="GO:0007169">
    <property type="term" value="P:cell surface receptor protein tyrosine kinase signaling pathway"/>
    <property type="evidence" value="ECO:0007669"/>
    <property type="project" value="TreeGrafter"/>
</dbReference>
<sequence length="321" mass="37172">MAAVVDSAPRRIYMQRTKLTSLPLYYEGFLWIKRGRSKEVKYWTELRGAKLFFYSDKKQEKFTDSLDLQYLSSASDKHANQLQWTEVTLKLPNEEVYIKTETADVAEEWKGFILTVSQLSVPTCLTLLPGQIIQLKEVLEKEISRRESEVSRRESESKVGHPTYQDVGDLNRMPPCFYNVSRQEATEKLTKEENSGNLLIRPGADGKNYAVSIREPTENSTRAQVKHYRVLTTDHGFVIELDKPVVLNSLDEVVNHFIDETRGKLRPFVSDIYDTQIDCIEKETDTQKKPKSKIEHLVNQFSQEKPISMLRENAYVNVFPR</sequence>
<dbReference type="InterPro" id="IPR039111">
    <property type="entry name" value="STAP1/STAP2"/>
</dbReference>
<dbReference type="InterPro" id="IPR000980">
    <property type="entry name" value="SH2"/>
</dbReference>
<dbReference type="Gene3D" id="2.30.29.30">
    <property type="entry name" value="Pleckstrin-homology domain (PH domain)/Phosphotyrosine-binding domain (PTB)"/>
    <property type="match status" value="1"/>
</dbReference>
<dbReference type="Gene3D" id="3.30.505.10">
    <property type="entry name" value="SH2 domain"/>
    <property type="match status" value="1"/>
</dbReference>
<dbReference type="GO" id="GO:0019901">
    <property type="term" value="F:protein kinase binding"/>
    <property type="evidence" value="ECO:0007669"/>
    <property type="project" value="TreeGrafter"/>
</dbReference>
<dbReference type="GO" id="GO:0035591">
    <property type="term" value="F:signaling adaptor activity"/>
    <property type="evidence" value="ECO:0007669"/>
    <property type="project" value="InterPro"/>
</dbReference>
<dbReference type="GO" id="GO:0050861">
    <property type="term" value="P:positive regulation of B cell receptor signaling pathway"/>
    <property type="evidence" value="ECO:0007669"/>
    <property type="project" value="TreeGrafter"/>
</dbReference>
<dbReference type="SUPFAM" id="SSF55550">
    <property type="entry name" value="SH2 domain"/>
    <property type="match status" value="1"/>
</dbReference>
<dbReference type="SMART" id="SM00252">
    <property type="entry name" value="SH2"/>
    <property type="match status" value="1"/>
</dbReference>
<dbReference type="PROSITE" id="PS50001">
    <property type="entry name" value="SH2"/>
    <property type="match status" value="1"/>
</dbReference>
<evidence type="ECO:0000259" key="4">
    <source>
        <dbReference type="PROSITE" id="PS50001"/>
    </source>
</evidence>
<gene>
    <name evidence="5" type="ORF">GDO81_000905</name>
</gene>
<dbReference type="Pfam" id="PF00017">
    <property type="entry name" value="SH2"/>
    <property type="match status" value="1"/>
</dbReference>
<dbReference type="InterPro" id="IPR001849">
    <property type="entry name" value="PH_domain"/>
</dbReference>
<proteinExistence type="predicted"/>
<comment type="caution">
    <text evidence="5">The sequence shown here is derived from an EMBL/GenBank/DDBJ whole genome shotgun (WGS) entry which is preliminary data.</text>
</comment>
<dbReference type="EMBL" id="WNYA01000001">
    <property type="protein sequence ID" value="KAG8593618.1"/>
    <property type="molecule type" value="Genomic_DNA"/>
</dbReference>
<dbReference type="InterPro" id="IPR036860">
    <property type="entry name" value="SH2_dom_sf"/>
</dbReference>
<evidence type="ECO:0000313" key="5">
    <source>
        <dbReference type="EMBL" id="KAG8593618.1"/>
    </source>
</evidence>
<feature type="domain" description="SH2" evidence="4">
    <location>
        <begin position="165"/>
        <end position="272"/>
    </location>
</feature>
<keyword evidence="2 3" id="KW-0727">SH2 domain</keyword>
<organism evidence="5 6">
    <name type="scientific">Engystomops pustulosus</name>
    <name type="common">Tungara frog</name>
    <name type="synonym">Physalaemus pustulosus</name>
    <dbReference type="NCBI Taxonomy" id="76066"/>
    <lineage>
        <taxon>Eukaryota</taxon>
        <taxon>Metazoa</taxon>
        <taxon>Chordata</taxon>
        <taxon>Craniata</taxon>
        <taxon>Vertebrata</taxon>
        <taxon>Euteleostomi</taxon>
        <taxon>Amphibia</taxon>
        <taxon>Batrachia</taxon>
        <taxon>Anura</taxon>
        <taxon>Neobatrachia</taxon>
        <taxon>Hyloidea</taxon>
        <taxon>Leptodactylidae</taxon>
        <taxon>Leiuperinae</taxon>
        <taxon>Engystomops</taxon>
    </lineage>
</organism>
<evidence type="ECO:0000256" key="3">
    <source>
        <dbReference type="PROSITE-ProRule" id="PRU00191"/>
    </source>
</evidence>
<keyword evidence="6" id="KW-1185">Reference proteome</keyword>
<dbReference type="SMART" id="SM00233">
    <property type="entry name" value="PH"/>
    <property type="match status" value="1"/>
</dbReference>
<dbReference type="SUPFAM" id="SSF50729">
    <property type="entry name" value="PH domain-like"/>
    <property type="match status" value="1"/>
</dbReference>
<dbReference type="PANTHER" id="PTHR16186">
    <property type="entry name" value="SIGNAL-TRANSDUCING ADAPTOR PROTEIN-RELATED"/>
    <property type="match status" value="1"/>
</dbReference>
<dbReference type="PANTHER" id="PTHR16186:SF10">
    <property type="entry name" value="SIGNAL-TRANSDUCING ADAPTOR PROTEIN 1"/>
    <property type="match status" value="1"/>
</dbReference>
<dbReference type="InterPro" id="IPR011993">
    <property type="entry name" value="PH-like_dom_sf"/>
</dbReference>
<accession>A0AAV7DBL8</accession>
<dbReference type="AlphaFoldDB" id="A0AAV7DBL8"/>